<dbReference type="CDD" id="cd15831">
    <property type="entry name" value="BTAD"/>
    <property type="match status" value="1"/>
</dbReference>
<proteinExistence type="inferred from homology"/>
<dbReference type="SUPFAM" id="SSF52540">
    <property type="entry name" value="P-loop containing nucleoside triphosphate hydrolases"/>
    <property type="match status" value="1"/>
</dbReference>
<dbReference type="PANTHER" id="PTHR47691:SF3">
    <property type="entry name" value="HTH-TYPE TRANSCRIPTIONAL REGULATOR RV0890C-RELATED"/>
    <property type="match status" value="1"/>
</dbReference>
<evidence type="ECO:0000256" key="3">
    <source>
        <dbReference type="PROSITE-ProRule" id="PRU01091"/>
    </source>
</evidence>
<keyword evidence="6" id="KW-1185">Reference proteome</keyword>
<dbReference type="SMART" id="SM01043">
    <property type="entry name" value="BTAD"/>
    <property type="match status" value="1"/>
</dbReference>
<feature type="domain" description="OmpR/PhoB-type" evidence="4">
    <location>
        <begin position="1"/>
        <end position="93"/>
    </location>
</feature>
<accession>A0ABN6U8P9</accession>
<dbReference type="PROSITE" id="PS50077">
    <property type="entry name" value="HEAT_REPEAT"/>
    <property type="match status" value="1"/>
</dbReference>
<dbReference type="Pfam" id="PF00486">
    <property type="entry name" value="Trans_reg_C"/>
    <property type="match status" value="1"/>
</dbReference>
<evidence type="ECO:0000259" key="4">
    <source>
        <dbReference type="PROSITE" id="PS51755"/>
    </source>
</evidence>
<protein>
    <submittedName>
        <fullName evidence="5">SARP family transcriptional regulator</fullName>
    </submittedName>
</protein>
<dbReference type="SMART" id="SM00862">
    <property type="entry name" value="Trans_reg_C"/>
    <property type="match status" value="1"/>
</dbReference>
<gene>
    <name evidence="5" type="ORF">IFM12276_46820</name>
</gene>
<keyword evidence="2 3" id="KW-0238">DNA-binding</keyword>
<dbReference type="SUPFAM" id="SSF46894">
    <property type="entry name" value="C-terminal effector domain of the bipartite response regulators"/>
    <property type="match status" value="1"/>
</dbReference>
<name>A0ABN6U8P9_9NOCA</name>
<sequence>MGPVQIGMLGPLEIRLDDGGSIEVPGARLRALLIALALEPGRAVPKTTLVDWIWGEQPPSDTANALQALVSRLRRVLPEGSLDGQAGGYRLAVQPRAVDAVRFQQLLDQARGGGDAHRAQLLREALDLWRGAPMQDVGMSDSAAFDAVVTRLDGLRLAAMEDLYEAEIRLGRGTELVAELTELVARHPLRERLVAALMRALAAAGRGAEALVAYQRAREALADTLGVDPSPELSALHVALLRGEVRAENTDPKTNLRAELTRYVGKYADIAAVRELIANHRLTTLTGPGGSGKTRLALETARTMLDDLPDGAWLVELASVGASGDVAQSALAALGLRDALLGGAPNAEPMDRLVAAIRERETLLVLDNCEHVIESAAAFAHRVLGECRRLRILATSREPLGITGEALWQVEPLALPAEDADPGAIESSPAVQLLRDRAGAVRKDLAADARTLSTMARVCRALDGIPLAIELAAARLRTMSLDQLANRLDDRFRLLTGGSRTAIPQHRTLRAVVDWSWELLTDAERMVLRRLAVFSGGASLDAAERVCAGSGPEGDGKNAAVEQWEVLELLTALTEKSLLLTAGDSGPRFRMLDTIKQYALDRLVEAGESEHARRAHLAYFTELADAAEPRLRRADQLEWLATLEAEHDNIAVAMRGALAAGDATGATRLAAAAGWYWWLSGHKAEGMELITAAADLPGEVDDEIRARVYGLVVHFLVSGPNDEQQVAEWIHKAYRVSRRSESRYPLLGFVVAMERMLEGPEALLPAFEPLLGDDDPWVRALARLQLGKARIALGQEGREADEYLETALAEFRAIGERWGISFALTEVANRIAMRGAFAGACEHLDQAIGVVTEVGAIEDVFLIRARQAQLYWLLGDAEASAAAMAEAQRYADRSAWPNALATLALTKAELARWSGDTEQAYRQIDLATTLLGGDAEQSYIQAVTHDLLGYLADDLDDAREQRAAAFRAASATGYSPLVAQVLIGVADLALRDDQDEQAARLLAASARVRGLPDRSQPDVGRIEQTARRRLGEARFTEATREGAQASWRELVETTLRS</sequence>
<feature type="DNA-binding region" description="OmpR/PhoB-type" evidence="3">
    <location>
        <begin position="1"/>
        <end position="93"/>
    </location>
</feature>
<dbReference type="Pfam" id="PF03704">
    <property type="entry name" value="BTAD"/>
    <property type="match status" value="1"/>
</dbReference>
<dbReference type="SUPFAM" id="SSF48452">
    <property type="entry name" value="TPR-like"/>
    <property type="match status" value="2"/>
</dbReference>
<evidence type="ECO:0000256" key="1">
    <source>
        <dbReference type="ARBA" id="ARBA00005820"/>
    </source>
</evidence>
<dbReference type="Gene3D" id="1.10.10.10">
    <property type="entry name" value="Winged helix-like DNA-binding domain superfamily/Winged helix DNA-binding domain"/>
    <property type="match status" value="1"/>
</dbReference>
<dbReference type="InterPro" id="IPR001867">
    <property type="entry name" value="OmpR/PhoB-type_DNA-bd"/>
</dbReference>
<evidence type="ECO:0000256" key="2">
    <source>
        <dbReference type="ARBA" id="ARBA00023125"/>
    </source>
</evidence>
<dbReference type="InterPro" id="IPR011990">
    <property type="entry name" value="TPR-like_helical_dom_sf"/>
</dbReference>
<evidence type="ECO:0000313" key="5">
    <source>
        <dbReference type="EMBL" id="BDU01654.1"/>
    </source>
</evidence>
<dbReference type="PANTHER" id="PTHR47691">
    <property type="entry name" value="REGULATOR-RELATED"/>
    <property type="match status" value="1"/>
</dbReference>
<dbReference type="InterPro" id="IPR027417">
    <property type="entry name" value="P-loop_NTPase"/>
</dbReference>
<dbReference type="PRINTS" id="PR00364">
    <property type="entry name" value="DISEASERSIST"/>
</dbReference>
<dbReference type="EMBL" id="AP026978">
    <property type="protein sequence ID" value="BDU01654.1"/>
    <property type="molecule type" value="Genomic_DNA"/>
</dbReference>
<comment type="similarity">
    <text evidence="1">Belongs to the AfsR/DnrI/RedD regulatory family.</text>
</comment>
<dbReference type="Gene3D" id="1.25.40.10">
    <property type="entry name" value="Tetratricopeptide repeat domain"/>
    <property type="match status" value="2"/>
</dbReference>
<dbReference type="InterPro" id="IPR016032">
    <property type="entry name" value="Sig_transdc_resp-reg_C-effctor"/>
</dbReference>
<dbReference type="InterPro" id="IPR005158">
    <property type="entry name" value="BTAD"/>
</dbReference>
<reference evidence="5 6" key="1">
    <citation type="submission" date="2022-11" db="EMBL/GenBank/DDBJ databases">
        <title>Genome Sequencing of Nocardia sp. ON39_IFM12276 and assembly.</title>
        <authorList>
            <person name="Shimojima M."/>
            <person name="Toyokawa M."/>
            <person name="Uesaka K."/>
        </authorList>
    </citation>
    <scope>NUCLEOTIDE SEQUENCE [LARGE SCALE GENOMIC DNA]</scope>
    <source>
        <strain evidence="5 6">IFM 12276</strain>
    </source>
</reference>
<dbReference type="InterPro" id="IPR021133">
    <property type="entry name" value="HEAT_type_2"/>
</dbReference>
<organism evidence="5 6">
    <name type="scientific">Nocardia sputorum</name>
    <dbReference type="NCBI Taxonomy" id="2984338"/>
    <lineage>
        <taxon>Bacteria</taxon>
        <taxon>Bacillati</taxon>
        <taxon>Actinomycetota</taxon>
        <taxon>Actinomycetes</taxon>
        <taxon>Mycobacteriales</taxon>
        <taxon>Nocardiaceae</taxon>
        <taxon>Nocardia</taxon>
    </lineage>
</organism>
<evidence type="ECO:0000313" key="6">
    <source>
        <dbReference type="Proteomes" id="UP001317870"/>
    </source>
</evidence>
<dbReference type="PROSITE" id="PS51755">
    <property type="entry name" value="OMPR_PHOB"/>
    <property type="match status" value="1"/>
</dbReference>
<dbReference type="Proteomes" id="UP001317870">
    <property type="component" value="Chromosome"/>
</dbReference>
<dbReference type="InterPro" id="IPR036388">
    <property type="entry name" value="WH-like_DNA-bd_sf"/>
</dbReference>